<gene>
    <name evidence="3" type="ORF">GCM10014713_54260</name>
</gene>
<dbReference type="GO" id="GO:0000160">
    <property type="term" value="P:phosphorelay signal transduction system"/>
    <property type="evidence" value="ECO:0007669"/>
    <property type="project" value="UniProtKB-KW"/>
</dbReference>
<dbReference type="Pfam" id="PF13191">
    <property type="entry name" value="AAA_16"/>
    <property type="match status" value="1"/>
</dbReference>
<keyword evidence="1" id="KW-0902">Two-component regulatory system</keyword>
<dbReference type="AlphaFoldDB" id="A0A918HCQ0"/>
<dbReference type="InterPro" id="IPR027417">
    <property type="entry name" value="P-loop_NTPase"/>
</dbReference>
<reference evidence="3" key="1">
    <citation type="journal article" date="2014" name="Int. J. Syst. Evol. Microbiol.">
        <title>Complete genome sequence of Corynebacterium casei LMG S-19264T (=DSM 44701T), isolated from a smear-ripened cheese.</title>
        <authorList>
            <consortium name="US DOE Joint Genome Institute (JGI-PGF)"/>
            <person name="Walter F."/>
            <person name="Albersmeier A."/>
            <person name="Kalinowski J."/>
            <person name="Ruckert C."/>
        </authorList>
    </citation>
    <scope>NUCLEOTIDE SEQUENCE</scope>
    <source>
        <strain evidence="3">JCM 3172</strain>
    </source>
</reference>
<proteinExistence type="predicted"/>
<dbReference type="SUPFAM" id="SSF46894">
    <property type="entry name" value="C-terminal effector domain of the bipartite response regulators"/>
    <property type="match status" value="1"/>
</dbReference>
<dbReference type="InterPro" id="IPR041664">
    <property type="entry name" value="AAA_16"/>
</dbReference>
<dbReference type="SMART" id="SM01043">
    <property type="entry name" value="BTAD"/>
    <property type="match status" value="1"/>
</dbReference>
<feature type="domain" description="Bacterial transcriptional activator" evidence="2">
    <location>
        <begin position="103"/>
        <end position="233"/>
    </location>
</feature>
<dbReference type="SUPFAM" id="SSF48452">
    <property type="entry name" value="TPR-like"/>
    <property type="match status" value="2"/>
</dbReference>
<protein>
    <submittedName>
        <fullName evidence="3">SARP family transcriptional regulator</fullName>
    </submittedName>
</protein>
<dbReference type="InterPro" id="IPR051677">
    <property type="entry name" value="AfsR-DnrI-RedD_regulator"/>
</dbReference>
<dbReference type="PANTHER" id="PTHR35807">
    <property type="entry name" value="TRANSCRIPTIONAL REGULATOR REDD-RELATED"/>
    <property type="match status" value="1"/>
</dbReference>
<organism evidence="3 4">
    <name type="scientific">Streptomyces purpureus</name>
    <dbReference type="NCBI Taxonomy" id="1951"/>
    <lineage>
        <taxon>Bacteria</taxon>
        <taxon>Bacillati</taxon>
        <taxon>Actinomycetota</taxon>
        <taxon>Actinomycetes</taxon>
        <taxon>Kitasatosporales</taxon>
        <taxon>Streptomycetaceae</taxon>
        <taxon>Streptomyces</taxon>
    </lineage>
</organism>
<evidence type="ECO:0000313" key="4">
    <source>
        <dbReference type="Proteomes" id="UP000619486"/>
    </source>
</evidence>
<name>A0A918HCQ0_9ACTN</name>
<evidence type="ECO:0000259" key="2">
    <source>
        <dbReference type="SMART" id="SM01043"/>
    </source>
</evidence>
<dbReference type="InterPro" id="IPR011990">
    <property type="entry name" value="TPR-like_helical_dom_sf"/>
</dbReference>
<comment type="caution">
    <text evidence="3">The sequence shown here is derived from an EMBL/GenBank/DDBJ whole genome shotgun (WGS) entry which is preliminary data.</text>
</comment>
<dbReference type="Proteomes" id="UP000619486">
    <property type="component" value="Unassembled WGS sequence"/>
</dbReference>
<reference evidence="3" key="2">
    <citation type="submission" date="2020-09" db="EMBL/GenBank/DDBJ databases">
        <authorList>
            <person name="Sun Q."/>
            <person name="Ohkuma M."/>
        </authorList>
    </citation>
    <scope>NUCLEOTIDE SEQUENCE</scope>
    <source>
        <strain evidence="3">JCM 3172</strain>
    </source>
</reference>
<dbReference type="RefSeq" id="WP_189204181.1">
    <property type="nucleotide sequence ID" value="NZ_BMQQ01000026.1"/>
</dbReference>
<dbReference type="InterPro" id="IPR036388">
    <property type="entry name" value="WH-like_DNA-bd_sf"/>
</dbReference>
<keyword evidence="4" id="KW-1185">Reference proteome</keyword>
<sequence length="1021" mass="111224">MDGEVLHARLLGSMDLRVGDRRLGPLDSARAESLLACLLLHRDAPQSRQHLAFLLWPDSTEGQARTNLRKVLHTLRHVLPESDRLIDIGPRSLQWRPGAPLWLDVEHFERALAAGRLEEAVETYAGDLLEGCYDEWLLGERERLAGLHLDALDELALRHECARRWPEAIRLAERLVAYDPLREESHRLLMRLCRASGDRARAVRAYHACATVLERELGIEPSPETRSLYESFLAGVPPSPPVSSKAGVKTSGTSPYVGREAEKARLAAVWNTAAAGHAQLVLVSGEAGVGKTRLVAEVRARVGAVTVPARAYPAEGPMAYGVATTWLRSRPVAARLPRLEPAHLAVLAHLLPELAAGMPPPEPLPETELRRRLYEAIGQALLGAGAPLLLILDDAQWADAPSLRFVHYLLRAAPSARLLVAATARREEYDEGHPLVGLTTALQARGRFTGIELDRLDRTETARLAERITGTPLEAAESQRLYDDSEGNPLFVVEALKPDAPAATPKVQAVIAGRLARLSRPAAALAGVAAAIGRAFTADVLAAASGLAEETFVGVLDELWHRGIIRAHGLGAYDFSHGRIRDAAYSSLGPPRRRQAHLAIARALEQAGDAPPAALALHYDNAGATGDAVRWYERAAETAQWLHAHEDAVQALDRALELSDRLPPGPVTARLQLRLLTALPAPLVAFEGYGSQRMARVHARALGLAEQLGTTLDPPMVWSLALAALTRGDWASARAFGDRLRARAERDDDEVLRVESDYILGIAAYWHGHLTTARTHFESAMRHFRPALRRAHVLRYGQDPELLVRMRLAHTLWLLGHSDDADHQQDLALRAAAAESAHAYSRATVQVFSAVLAVDRGDTERLRRCVRILHAHTPDDAPAHILLPAQMFAGHLDVLDGRTAGGLERVRAVREQAVRVQAPAPGLPGVATRVLLEDYVAAGTTAAGLALADEALAMGRGAELWEAEIRRLRATLLAALGAPADEVAAELDRALVVAHRQQARSFEQRIRETLTERPPGHDRTL</sequence>
<dbReference type="GO" id="GO:0003677">
    <property type="term" value="F:DNA binding"/>
    <property type="evidence" value="ECO:0007669"/>
    <property type="project" value="InterPro"/>
</dbReference>
<dbReference type="InterPro" id="IPR005158">
    <property type="entry name" value="BTAD"/>
</dbReference>
<evidence type="ECO:0000256" key="1">
    <source>
        <dbReference type="ARBA" id="ARBA00023012"/>
    </source>
</evidence>
<dbReference type="EMBL" id="BMQQ01000026">
    <property type="protein sequence ID" value="GGT53534.1"/>
    <property type="molecule type" value="Genomic_DNA"/>
</dbReference>
<accession>A0A918HCQ0</accession>
<evidence type="ECO:0000313" key="3">
    <source>
        <dbReference type="EMBL" id="GGT53534.1"/>
    </source>
</evidence>
<dbReference type="Gene3D" id="1.25.40.10">
    <property type="entry name" value="Tetratricopeptide repeat domain"/>
    <property type="match status" value="2"/>
</dbReference>
<dbReference type="GO" id="GO:0006355">
    <property type="term" value="P:regulation of DNA-templated transcription"/>
    <property type="evidence" value="ECO:0007669"/>
    <property type="project" value="InterPro"/>
</dbReference>
<dbReference type="Pfam" id="PF03704">
    <property type="entry name" value="BTAD"/>
    <property type="match status" value="1"/>
</dbReference>
<dbReference type="SUPFAM" id="SSF52540">
    <property type="entry name" value="P-loop containing nucleoside triphosphate hydrolases"/>
    <property type="match status" value="1"/>
</dbReference>
<dbReference type="InterPro" id="IPR016032">
    <property type="entry name" value="Sig_transdc_resp-reg_C-effctor"/>
</dbReference>
<dbReference type="Gene3D" id="1.10.10.10">
    <property type="entry name" value="Winged helix-like DNA-binding domain superfamily/Winged helix DNA-binding domain"/>
    <property type="match status" value="1"/>
</dbReference>